<evidence type="ECO:0008006" key="3">
    <source>
        <dbReference type="Google" id="ProtNLM"/>
    </source>
</evidence>
<dbReference type="AlphaFoldDB" id="A0A067K3E9"/>
<name>A0A067K3E9_JATCU</name>
<gene>
    <name evidence="1" type="ORF">JCGZ_22299</name>
</gene>
<sequence length="270" mass="31542">MVFRFEESEVTPTYEEMCAVMGHHPEQGEILALPPGPRYDLTEIAALCPFYLPDGIDPDQGLPLEPFLSRVLYMDIDPSWIRAYCFLLRNMYAMKNRQPGIGDFRLLSVVRDMQLYHRTVFMMIMGETMCWVKDIALHATNFNVHHRGCSMLLQAWALDKLSLIPLVPACLIPTYGPAHFRTRSRGHFDFGDNPVIYLDHSMAYFPDRIIRQYEMIQRVPRIHDFESGLMTPSFLTNLADRWQNRNTRYLGQGVMQDTMTPEYINWFYTP</sequence>
<accession>A0A067K3E9</accession>
<organism evidence="1 2">
    <name type="scientific">Jatropha curcas</name>
    <name type="common">Barbados nut</name>
    <dbReference type="NCBI Taxonomy" id="180498"/>
    <lineage>
        <taxon>Eukaryota</taxon>
        <taxon>Viridiplantae</taxon>
        <taxon>Streptophyta</taxon>
        <taxon>Embryophyta</taxon>
        <taxon>Tracheophyta</taxon>
        <taxon>Spermatophyta</taxon>
        <taxon>Magnoliopsida</taxon>
        <taxon>eudicotyledons</taxon>
        <taxon>Gunneridae</taxon>
        <taxon>Pentapetalae</taxon>
        <taxon>rosids</taxon>
        <taxon>fabids</taxon>
        <taxon>Malpighiales</taxon>
        <taxon>Euphorbiaceae</taxon>
        <taxon>Crotonoideae</taxon>
        <taxon>Jatropheae</taxon>
        <taxon>Jatropha</taxon>
    </lineage>
</organism>
<evidence type="ECO:0000313" key="1">
    <source>
        <dbReference type="EMBL" id="KDP26324.1"/>
    </source>
</evidence>
<keyword evidence="2" id="KW-1185">Reference proteome</keyword>
<dbReference type="EMBL" id="KK914896">
    <property type="protein sequence ID" value="KDP26324.1"/>
    <property type="molecule type" value="Genomic_DNA"/>
</dbReference>
<dbReference type="Proteomes" id="UP000027138">
    <property type="component" value="Unassembled WGS sequence"/>
</dbReference>
<protein>
    <recommendedName>
        <fullName evidence="3">Aminotransferase-like plant mobile domain-containing protein</fullName>
    </recommendedName>
</protein>
<evidence type="ECO:0000313" key="2">
    <source>
        <dbReference type="Proteomes" id="UP000027138"/>
    </source>
</evidence>
<proteinExistence type="predicted"/>
<reference evidence="1 2" key="1">
    <citation type="journal article" date="2014" name="PLoS ONE">
        <title>Global Analysis of Gene Expression Profiles in Physic Nut (Jatropha curcas L.) Seedlings Exposed to Salt Stress.</title>
        <authorList>
            <person name="Zhang L."/>
            <person name="Zhang C."/>
            <person name="Wu P."/>
            <person name="Chen Y."/>
            <person name="Li M."/>
            <person name="Jiang H."/>
            <person name="Wu G."/>
        </authorList>
    </citation>
    <scope>NUCLEOTIDE SEQUENCE [LARGE SCALE GENOMIC DNA]</scope>
    <source>
        <strain evidence="2">cv. GZQX0401</strain>
        <tissue evidence="1">Young leaves</tissue>
    </source>
</reference>